<proteinExistence type="predicted"/>
<protein>
    <recommendedName>
        <fullName evidence="4">Ubiquitin-like domain-containing protein</fullName>
    </recommendedName>
</protein>
<evidence type="ECO:0000256" key="2">
    <source>
        <dbReference type="SAM" id="MobiDB-lite"/>
    </source>
</evidence>
<feature type="coiled-coil region" evidence="1">
    <location>
        <begin position="751"/>
        <end position="778"/>
    </location>
</feature>
<reference evidence="3" key="1">
    <citation type="submission" date="2020-03" db="EMBL/GenBank/DDBJ databases">
        <title>The deep terrestrial virosphere.</title>
        <authorList>
            <person name="Holmfeldt K."/>
            <person name="Nilsson E."/>
            <person name="Simone D."/>
            <person name="Lopez-Fernandez M."/>
            <person name="Wu X."/>
            <person name="de Brujin I."/>
            <person name="Lundin D."/>
            <person name="Andersson A."/>
            <person name="Bertilsson S."/>
            <person name="Dopson M."/>
        </authorList>
    </citation>
    <scope>NUCLEOTIDE SEQUENCE</scope>
    <source>
        <strain evidence="3">TM448A01929</strain>
    </source>
</reference>
<keyword evidence="1" id="KW-0175">Coiled coil</keyword>
<gene>
    <name evidence="3" type="ORF">TM448A01929_0011</name>
</gene>
<name>A0A6H1ZUG3_9ZZZZ</name>
<organism evidence="3">
    <name type="scientific">viral metagenome</name>
    <dbReference type="NCBI Taxonomy" id="1070528"/>
    <lineage>
        <taxon>unclassified sequences</taxon>
        <taxon>metagenomes</taxon>
        <taxon>organismal metagenomes</taxon>
    </lineage>
</organism>
<dbReference type="InterPro" id="IPR019726">
    <property type="entry name" value="DUF2604"/>
</dbReference>
<evidence type="ECO:0008006" key="4">
    <source>
        <dbReference type="Google" id="ProtNLM"/>
    </source>
</evidence>
<sequence>MSDQTKRTCGECALVGAGVCADFEPDSPACTDHYTPADAPAAEPDSFTAFQFVGESHRPEPVPQPHPALPDGTYRVVCGELVLVVPGVPPELGLPDAEPDATTRSADDWAKLLRSGPEHNPYLTGTVALGVSLRIDLAVDAKTDATMLASRLAANRDHPCPTNYALASRIDNKLRLLVAQLAKGDAPTAGADAAAEMAAAAEVTTAEHLCAEHLTDGDTCEVCDHRNVRGPTAEPDATPDHHEYCSRGVGAREDCHVCRGFDAMPDAAPDGPLVTAAKERWRVEAPKRAAAYEAVVGVESDALPAAEPARFTAFQFCGESHQSEPTPQPHPTLPDGTYRVVCGELVRIVPGVPPELGLPDVESVHPAPVDTADTCVVFARPDAPPLVPVFSAESDATPSGLTCPYCNGLQSTKDDWMYDHEPDCDLLLRMGTPSALPAAEPDATPDHHEYCSRGVGPREHCHVCRGFDAMPDATPDVCGCPQGYVRGKCPVCDNAGEYADQDALPAAGPEPASETPWAAFHWADSDECQIDSVARGFRGVAKKLCEKDAAAIVHRVNNWTALHAHAVKLETDNTRPETPPGEARLLVEALRDVQEYRSQRDHLRAQLAAAEPAEGRTCGTCARFDDCDSVGRYRALDTRAATCPDFTTADAAEAHAAEPDATQDGIPGEGPEPGFAMPLRTGTGRSQWTELLSDDRAPNNGLLVIGDVRPRAAAAIVHRVNNYPALHAHAVKLEAEAADLQRIVTVWRKRHDEDHDRADQAEAEVERLREVLADLVDVSPQCDDPVCPVCPVVHAAIAALKGGESPCQNIDDSLTTCDRPALPGADHCKRHHGEASPVMSLTLVVCGEPQLLTVEPSETAGQLRWHALVKGFFTGRPAGEYEIRTEDGVWVDPDSTVEAAGLADGGVLYVTLKVAAGGAQEGGE</sequence>
<dbReference type="Pfam" id="PF10790">
    <property type="entry name" value="DUF2604"/>
    <property type="match status" value="1"/>
</dbReference>
<evidence type="ECO:0000256" key="1">
    <source>
        <dbReference type="SAM" id="Coils"/>
    </source>
</evidence>
<evidence type="ECO:0000313" key="3">
    <source>
        <dbReference type="EMBL" id="QJA50957.1"/>
    </source>
</evidence>
<dbReference type="AlphaFoldDB" id="A0A6H1ZUG3"/>
<dbReference type="EMBL" id="MT144227">
    <property type="protein sequence ID" value="QJA50957.1"/>
    <property type="molecule type" value="Genomic_DNA"/>
</dbReference>
<feature type="region of interest" description="Disordered" evidence="2">
    <location>
        <begin position="654"/>
        <end position="682"/>
    </location>
</feature>
<accession>A0A6H1ZUG3</accession>